<sequence length="870" mass="91743">MPLSRFLRAATAPPVAAITRGGAAATAGTGGDAAVAAEVVAATRLRGGDSAAPRTLLETLSSAALARLLKVATVAYAAAVIYTVVLIIVSHIYSVTWPAFFTSGTVTVTLFPGAVVVFHVALGATACAATVAAAVALSYHVWAVPAARRADEQTWTLVLLWAAAIHAVPFAEVEGMSFFRDFATFEKGGTVEDSGNDSSATDNPVLQAIISMGGLAFAAFVLWYGSTSVASHRKLHGSRQRLSFYGPRTVLLVGHVAARAAAFFALSYPKVIFSVFPVASVAYLLRLAVAVPLREEPRALGVALGVLAYEALLVGVFLWETAMTGATLRRASFARTRSKRVAHRFFLLHATRMAAASFLCVLLTAVAPPIGLLMLSQRFGLLLPLVEGLGHEAPFRLLVATYAVVEAVLAMPPHVISLRAVFSRPPRPVATKDMARGGDWGGGSDSSHSSFGGVGDWAEDASSEDRSLGSGWRRGEGTSLSGALARPPAYRTRLREDFDYLFPHGRDDRLAGHGGRGPGRRLPGRPPVAVAPPVLPPTQRRVVLHPGTFTLTTAAKLLNMAWLAYTLPPPPTPYLHPSVAWRCPEPLVSVARIFHPGTDTYVLFVALPDRLVISFRGTASVANVGDSTWAALLNSLVPIHWRCMVARDVITTVPFWRPYAHAGTAVLLDLGGDLFIDPLAVAGVALHGGPSSLAAHSRGAYMLALSAVGVARWGGRSARRRLFWRWTLPPPSVGLLGPPRPPRFRLPCLTWDADVDAAPRVGLAARLGAGAAGATPLRAAVVADGRRRRRCWWRRLAGRPAAAAAARPAVPAPVLGRWARLVGAARAAAREAAVAASPRRAARLRPLPPLETAAAYTAAAAARGAPPGVG</sequence>
<accession>A0ACC3C0D8</accession>
<protein>
    <submittedName>
        <fullName evidence="1">Uncharacterized protein</fullName>
    </submittedName>
</protein>
<organism evidence="1 2">
    <name type="scientific">Pyropia yezoensis</name>
    <name type="common">Susabi-nori</name>
    <name type="synonym">Porphyra yezoensis</name>
    <dbReference type="NCBI Taxonomy" id="2788"/>
    <lineage>
        <taxon>Eukaryota</taxon>
        <taxon>Rhodophyta</taxon>
        <taxon>Bangiophyceae</taxon>
        <taxon>Bangiales</taxon>
        <taxon>Bangiaceae</taxon>
        <taxon>Pyropia</taxon>
    </lineage>
</organism>
<gene>
    <name evidence="1" type="ORF">I4F81_006163</name>
</gene>
<proteinExistence type="predicted"/>
<evidence type="ECO:0000313" key="2">
    <source>
        <dbReference type="Proteomes" id="UP000798662"/>
    </source>
</evidence>
<comment type="caution">
    <text evidence="1">The sequence shown here is derived from an EMBL/GenBank/DDBJ whole genome shotgun (WGS) entry which is preliminary data.</text>
</comment>
<evidence type="ECO:0000313" key="1">
    <source>
        <dbReference type="EMBL" id="KAK1863609.1"/>
    </source>
</evidence>
<name>A0ACC3C0D8_PYRYE</name>
<dbReference type="EMBL" id="CM020619">
    <property type="protein sequence ID" value="KAK1863609.1"/>
    <property type="molecule type" value="Genomic_DNA"/>
</dbReference>
<keyword evidence="2" id="KW-1185">Reference proteome</keyword>
<dbReference type="Proteomes" id="UP000798662">
    <property type="component" value="Chromosome 2"/>
</dbReference>
<reference evidence="1" key="1">
    <citation type="submission" date="2019-11" db="EMBL/GenBank/DDBJ databases">
        <title>Nori genome reveals adaptations in red seaweeds to the harsh intertidal environment.</title>
        <authorList>
            <person name="Wang D."/>
            <person name="Mao Y."/>
        </authorList>
    </citation>
    <scope>NUCLEOTIDE SEQUENCE</scope>
    <source>
        <tissue evidence="1">Gametophyte</tissue>
    </source>
</reference>